<keyword evidence="4 6" id="KW-1133">Transmembrane helix</keyword>
<evidence type="ECO:0000313" key="9">
    <source>
        <dbReference type="Proteomes" id="UP000015101"/>
    </source>
</evidence>
<evidence type="ECO:0000313" key="8">
    <source>
        <dbReference type="EnsemblMetazoa" id="HelroP159156"/>
    </source>
</evidence>
<dbReference type="GeneID" id="20198190"/>
<dbReference type="CTD" id="20198190"/>
<dbReference type="Pfam" id="PF04505">
    <property type="entry name" value="CD225"/>
    <property type="match status" value="1"/>
</dbReference>
<dbReference type="AlphaFoldDB" id="T1ENP0"/>
<dbReference type="EMBL" id="KB095811">
    <property type="protein sequence ID" value="ESO12595.1"/>
    <property type="molecule type" value="Genomic_DNA"/>
</dbReference>
<evidence type="ECO:0000256" key="3">
    <source>
        <dbReference type="ARBA" id="ARBA00022692"/>
    </source>
</evidence>
<dbReference type="InParanoid" id="T1ENP0"/>
<dbReference type="EnsemblMetazoa" id="HelroT159156">
    <property type="protein sequence ID" value="HelroP159156"/>
    <property type="gene ID" value="HelroG159156"/>
</dbReference>
<feature type="transmembrane region" description="Helical" evidence="6">
    <location>
        <begin position="76"/>
        <end position="96"/>
    </location>
</feature>
<accession>T1ENP0</accession>
<proteinExistence type="inferred from homology"/>
<evidence type="ECO:0000256" key="2">
    <source>
        <dbReference type="ARBA" id="ARBA00006843"/>
    </source>
</evidence>
<dbReference type="EMBL" id="AMQM01000199">
    <property type="status" value="NOT_ANNOTATED_CDS"/>
    <property type="molecule type" value="Genomic_DNA"/>
</dbReference>
<dbReference type="InterPro" id="IPR007593">
    <property type="entry name" value="CD225/Dispanin_fam"/>
</dbReference>
<protein>
    <recommendedName>
        <fullName evidence="10">Interferon-induced transmembrane protein</fullName>
    </recommendedName>
</protein>
<keyword evidence="5 6" id="KW-0472">Membrane</keyword>
<keyword evidence="9" id="KW-1185">Reference proteome</keyword>
<name>T1ENP0_HELRO</name>
<evidence type="ECO:0000256" key="5">
    <source>
        <dbReference type="ARBA" id="ARBA00023136"/>
    </source>
</evidence>
<dbReference type="HOGENOM" id="CLU_1877653_0_0_1"/>
<organism evidence="8 9">
    <name type="scientific">Helobdella robusta</name>
    <name type="common">Californian leech</name>
    <dbReference type="NCBI Taxonomy" id="6412"/>
    <lineage>
        <taxon>Eukaryota</taxon>
        <taxon>Metazoa</taxon>
        <taxon>Spiralia</taxon>
        <taxon>Lophotrochozoa</taxon>
        <taxon>Annelida</taxon>
        <taxon>Clitellata</taxon>
        <taxon>Hirudinea</taxon>
        <taxon>Rhynchobdellida</taxon>
        <taxon>Glossiphoniidae</taxon>
        <taxon>Helobdella</taxon>
    </lineage>
</organism>
<gene>
    <name evidence="8" type="primary">20198190</name>
    <name evidence="7" type="ORF">HELRODRAFT_159156</name>
</gene>
<evidence type="ECO:0008006" key="10">
    <source>
        <dbReference type="Google" id="ProtNLM"/>
    </source>
</evidence>
<evidence type="ECO:0000313" key="7">
    <source>
        <dbReference type="EMBL" id="ESO12595.1"/>
    </source>
</evidence>
<comment type="similarity">
    <text evidence="2">Belongs to the CD225/Dispanin family.</text>
</comment>
<dbReference type="GO" id="GO:0016020">
    <property type="term" value="C:membrane"/>
    <property type="evidence" value="ECO:0007669"/>
    <property type="project" value="UniProtKB-SubCell"/>
</dbReference>
<evidence type="ECO:0000256" key="4">
    <source>
        <dbReference type="ARBA" id="ARBA00022989"/>
    </source>
</evidence>
<reference evidence="7 9" key="2">
    <citation type="journal article" date="2013" name="Nature">
        <title>Insights into bilaterian evolution from three spiralian genomes.</title>
        <authorList>
            <person name="Simakov O."/>
            <person name="Marletaz F."/>
            <person name="Cho S.J."/>
            <person name="Edsinger-Gonzales E."/>
            <person name="Havlak P."/>
            <person name="Hellsten U."/>
            <person name="Kuo D.H."/>
            <person name="Larsson T."/>
            <person name="Lv J."/>
            <person name="Arendt D."/>
            <person name="Savage R."/>
            <person name="Osoegawa K."/>
            <person name="de Jong P."/>
            <person name="Grimwood J."/>
            <person name="Chapman J.A."/>
            <person name="Shapiro H."/>
            <person name="Aerts A."/>
            <person name="Otillar R.P."/>
            <person name="Terry A.Y."/>
            <person name="Boore J.L."/>
            <person name="Grigoriev I.V."/>
            <person name="Lindberg D.R."/>
            <person name="Seaver E.C."/>
            <person name="Weisblat D.A."/>
            <person name="Putnam N.H."/>
            <person name="Rokhsar D.S."/>
        </authorList>
    </citation>
    <scope>NUCLEOTIDE SEQUENCE</scope>
</reference>
<evidence type="ECO:0000256" key="6">
    <source>
        <dbReference type="SAM" id="Phobius"/>
    </source>
</evidence>
<evidence type="ECO:0000256" key="1">
    <source>
        <dbReference type="ARBA" id="ARBA00004370"/>
    </source>
</evidence>
<comment type="subcellular location">
    <subcellularLocation>
        <location evidence="1">Membrane</location>
    </subcellularLocation>
</comment>
<dbReference type="Proteomes" id="UP000015101">
    <property type="component" value="Unassembled WGS sequence"/>
</dbReference>
<sequence length="136" mass="15686">MDLEENDFSNMKDSRMKFEVGFTRPMIISLLVWMFCCPVFGGVAFIYAIQAQVSAFANNRELSSDNLRKSKRCVKFGIILGVFWFLLLCLSLFIYIRTIEHRFASVSENANSFRANGNFFQAPNKNANLFQTLDRN</sequence>
<dbReference type="RefSeq" id="XP_009009315.1">
    <property type="nucleotide sequence ID" value="XM_009011067.1"/>
</dbReference>
<keyword evidence="3 6" id="KW-0812">Transmembrane</keyword>
<reference evidence="8" key="3">
    <citation type="submission" date="2015-06" db="UniProtKB">
        <authorList>
            <consortium name="EnsemblMetazoa"/>
        </authorList>
    </citation>
    <scope>IDENTIFICATION</scope>
</reference>
<dbReference type="KEGG" id="hro:HELRODRAFT_159156"/>
<reference evidence="9" key="1">
    <citation type="submission" date="2012-12" db="EMBL/GenBank/DDBJ databases">
        <authorList>
            <person name="Hellsten U."/>
            <person name="Grimwood J."/>
            <person name="Chapman J.A."/>
            <person name="Shapiro H."/>
            <person name="Aerts A."/>
            <person name="Otillar R.P."/>
            <person name="Terry A.Y."/>
            <person name="Boore J.L."/>
            <person name="Simakov O."/>
            <person name="Marletaz F."/>
            <person name="Cho S.-J."/>
            <person name="Edsinger-Gonzales E."/>
            <person name="Havlak P."/>
            <person name="Kuo D.-H."/>
            <person name="Larsson T."/>
            <person name="Lv J."/>
            <person name="Arendt D."/>
            <person name="Savage R."/>
            <person name="Osoegawa K."/>
            <person name="de Jong P."/>
            <person name="Lindberg D.R."/>
            <person name="Seaver E.C."/>
            <person name="Weisblat D.A."/>
            <person name="Putnam N.H."/>
            <person name="Grigoriev I.V."/>
            <person name="Rokhsar D.S."/>
        </authorList>
    </citation>
    <scope>NUCLEOTIDE SEQUENCE</scope>
</reference>
<feature type="transmembrane region" description="Helical" evidence="6">
    <location>
        <begin position="26"/>
        <end position="49"/>
    </location>
</feature>